<dbReference type="InterPro" id="IPR011747">
    <property type="entry name" value="CHP02241"/>
</dbReference>
<dbReference type="PANTHER" id="PTHR38009">
    <property type="entry name" value="CONSERVED HYPOTHETICAL PHAGE TAIL PROTEIN"/>
    <property type="match status" value="1"/>
</dbReference>
<dbReference type="InterPro" id="IPR010667">
    <property type="entry name" value="Phage_T4_Gp19"/>
</dbReference>
<sequence>MDPQKHLAKSNFRVICGESSIEFAEVSGLQVKLNNFDFKVKADQDLKPEDISSLQKFVTLSLKRGVTTSDNEFFKWLNTKAPNQAESRLIGIAILDDRHRTVGYYEISGMYPSKIDYVTLDPETDKIAIERVELSVAKSDS</sequence>
<dbReference type="Proteomes" id="UP000028349">
    <property type="component" value="Unassembled WGS sequence"/>
</dbReference>
<reference evidence="1 3" key="1">
    <citation type="submission" date="2014-07" db="EMBL/GenBank/DDBJ databases">
        <authorList>
            <person name="Pisani N.G."/>
            <person name="Newman J.D."/>
        </authorList>
    </citation>
    <scope>NUCLEOTIDE SEQUENCE [LARGE SCALE GENOMIC DNA]</scope>
    <source>
        <strain evidence="1 3">LMG 24720</strain>
    </source>
</reference>
<protein>
    <submittedName>
        <fullName evidence="2">Conserved hypothetical phage tail region protein</fullName>
    </submittedName>
</protein>
<evidence type="ECO:0000313" key="2">
    <source>
        <dbReference type="EMBL" id="VEH98927.1"/>
    </source>
</evidence>
<dbReference type="RefSeq" id="WP_034719891.1">
    <property type="nucleotide sequence ID" value="NZ_FOIX01000004.1"/>
</dbReference>
<dbReference type="OrthoDB" id="73314at2"/>
<dbReference type="EMBL" id="JPEP01000002">
    <property type="protein sequence ID" value="KEY19078.1"/>
    <property type="molecule type" value="Genomic_DNA"/>
</dbReference>
<dbReference type="Pfam" id="PF06841">
    <property type="entry name" value="Phage_T4_gp19"/>
    <property type="match status" value="1"/>
</dbReference>
<dbReference type="AlphaFoldDB" id="A0A448NQR6"/>
<evidence type="ECO:0000313" key="3">
    <source>
        <dbReference type="Proteomes" id="UP000028349"/>
    </source>
</evidence>
<dbReference type="KEGG" id="cant:NCTC13489_01245"/>
<proteinExistence type="predicted"/>
<dbReference type="EMBL" id="LR134441">
    <property type="protein sequence ID" value="VEH98927.1"/>
    <property type="molecule type" value="Genomic_DNA"/>
</dbReference>
<accession>A0A448NQR6</accession>
<dbReference type="GO" id="GO:0005198">
    <property type="term" value="F:structural molecule activity"/>
    <property type="evidence" value="ECO:0007669"/>
    <property type="project" value="InterPro"/>
</dbReference>
<gene>
    <name evidence="1" type="ORF">HY04_11635</name>
    <name evidence="2" type="ORF">NCTC13489_01245</name>
</gene>
<dbReference type="STRING" id="266748.HY04_11635"/>
<keyword evidence="3" id="KW-1185">Reference proteome</keyword>
<organism evidence="2 4">
    <name type="scientific">Kaistella antarctica</name>
    <dbReference type="NCBI Taxonomy" id="266748"/>
    <lineage>
        <taxon>Bacteria</taxon>
        <taxon>Pseudomonadati</taxon>
        <taxon>Bacteroidota</taxon>
        <taxon>Flavobacteriia</taxon>
        <taxon>Flavobacteriales</taxon>
        <taxon>Weeksellaceae</taxon>
        <taxon>Chryseobacterium group</taxon>
        <taxon>Kaistella</taxon>
    </lineage>
</organism>
<reference evidence="2 4" key="2">
    <citation type="submission" date="2018-12" db="EMBL/GenBank/DDBJ databases">
        <authorList>
            <consortium name="Pathogen Informatics"/>
        </authorList>
    </citation>
    <scope>NUCLEOTIDE SEQUENCE [LARGE SCALE GENOMIC DNA]</scope>
    <source>
        <strain evidence="2 4">NCTC13489</strain>
    </source>
</reference>
<name>A0A448NQR6_9FLAO</name>
<evidence type="ECO:0000313" key="1">
    <source>
        <dbReference type="EMBL" id="KEY19078.1"/>
    </source>
</evidence>
<evidence type="ECO:0000313" key="4">
    <source>
        <dbReference type="Proteomes" id="UP000270036"/>
    </source>
</evidence>
<dbReference type="Proteomes" id="UP000270036">
    <property type="component" value="Chromosome"/>
</dbReference>
<dbReference type="PANTHER" id="PTHR38009:SF1">
    <property type="entry name" value="CONSERVED HYPOTHETICAL PHAGE TAIL PROTEIN"/>
    <property type="match status" value="1"/>
</dbReference>